<gene>
    <name evidence="1" type="ORF">TNCV_1281861</name>
</gene>
<keyword evidence="2" id="KW-1185">Reference proteome</keyword>
<evidence type="ECO:0000313" key="1">
    <source>
        <dbReference type="EMBL" id="GFY15538.1"/>
    </source>
</evidence>
<reference evidence="1" key="1">
    <citation type="submission" date="2020-08" db="EMBL/GenBank/DDBJ databases">
        <title>Multicomponent nature underlies the extraordinary mechanical properties of spider dragline silk.</title>
        <authorList>
            <person name="Kono N."/>
            <person name="Nakamura H."/>
            <person name="Mori M."/>
            <person name="Yoshida Y."/>
            <person name="Ohtoshi R."/>
            <person name="Malay A.D."/>
            <person name="Moran D.A.P."/>
            <person name="Tomita M."/>
            <person name="Numata K."/>
            <person name="Arakawa K."/>
        </authorList>
    </citation>
    <scope>NUCLEOTIDE SEQUENCE</scope>
</reference>
<dbReference type="AlphaFoldDB" id="A0A8X6SQ24"/>
<dbReference type="Proteomes" id="UP000887159">
    <property type="component" value="Unassembled WGS sequence"/>
</dbReference>
<protein>
    <submittedName>
        <fullName evidence="1">Uncharacterized protein</fullName>
    </submittedName>
</protein>
<sequence>MTRGYRAPQQINPHSCAPCVITVYFLTKMLDRTGSMASFTRVCAGHVSIEIYSKSNAEDQTLSVVTLQLPDVSKYPVKTTYDVRSLTPYTCVGMLFPTSFPCYHHMSER</sequence>
<proteinExistence type="predicted"/>
<evidence type="ECO:0000313" key="2">
    <source>
        <dbReference type="Proteomes" id="UP000887159"/>
    </source>
</evidence>
<organism evidence="1 2">
    <name type="scientific">Trichonephila clavipes</name>
    <name type="common">Golden silk orbweaver</name>
    <name type="synonym">Nephila clavipes</name>
    <dbReference type="NCBI Taxonomy" id="2585209"/>
    <lineage>
        <taxon>Eukaryota</taxon>
        <taxon>Metazoa</taxon>
        <taxon>Ecdysozoa</taxon>
        <taxon>Arthropoda</taxon>
        <taxon>Chelicerata</taxon>
        <taxon>Arachnida</taxon>
        <taxon>Araneae</taxon>
        <taxon>Araneomorphae</taxon>
        <taxon>Entelegynae</taxon>
        <taxon>Araneoidea</taxon>
        <taxon>Nephilidae</taxon>
        <taxon>Trichonephila</taxon>
    </lineage>
</organism>
<comment type="caution">
    <text evidence="1">The sequence shown here is derived from an EMBL/GenBank/DDBJ whole genome shotgun (WGS) entry which is preliminary data.</text>
</comment>
<accession>A0A8X6SQ24</accession>
<name>A0A8X6SQ24_TRICX</name>
<dbReference type="EMBL" id="BMAU01021335">
    <property type="protein sequence ID" value="GFY15538.1"/>
    <property type="molecule type" value="Genomic_DNA"/>
</dbReference>